<sequence length="52" mass="5870">MNNDDTFSDYLRTVTPFETFTYGIENDAQFKAQNIIESLQGVTFDFVTPGGN</sequence>
<evidence type="ECO:0000313" key="1">
    <source>
        <dbReference type="EMBL" id="SUM32367.1"/>
    </source>
</evidence>
<dbReference type="GO" id="GO:0047482">
    <property type="term" value="F:UDP-N-acetylmuramoyl-L-alanyl-D-glutamate-L-lysine ligase activity"/>
    <property type="evidence" value="ECO:0007669"/>
    <property type="project" value="UniProtKB-EC"/>
</dbReference>
<dbReference type="EC" id="6.3.2.13" evidence="1"/>
<dbReference type="Gene3D" id="3.40.1190.10">
    <property type="entry name" value="Mur-like, catalytic domain"/>
    <property type="match status" value="1"/>
</dbReference>
<dbReference type="GO" id="GO:0005524">
    <property type="term" value="F:ATP binding"/>
    <property type="evidence" value="ECO:0007669"/>
    <property type="project" value="InterPro"/>
</dbReference>
<reference evidence="1 2" key="1">
    <citation type="submission" date="2018-06" db="EMBL/GenBank/DDBJ databases">
        <authorList>
            <consortium name="Pathogen Informatics"/>
            <person name="Doyle S."/>
        </authorList>
    </citation>
    <scope>NUCLEOTIDE SEQUENCE [LARGE SCALE GENOMIC DNA]</scope>
    <source>
        <strain evidence="1 2">NCTC12195</strain>
    </source>
</reference>
<dbReference type="AlphaFoldDB" id="A0A380FDR3"/>
<evidence type="ECO:0000313" key="2">
    <source>
        <dbReference type="Proteomes" id="UP000255277"/>
    </source>
</evidence>
<accession>A0A380FDR3</accession>
<name>A0A380FDR3_STAGA</name>
<dbReference type="GO" id="GO:0008765">
    <property type="term" value="F:UDP-N-acetylmuramoylalanyl-D-glutamate-2,6-diaminopimelate ligase activity"/>
    <property type="evidence" value="ECO:0007669"/>
    <property type="project" value="UniProtKB-EC"/>
</dbReference>
<protein>
    <submittedName>
        <fullName evidence="1">UDP-N-acetylmuramoylalanyl-D-glutamate--2,6-diaminopimelate ligase</fullName>
        <ecNumber evidence="1">6.3.2.13</ecNumber>
        <ecNumber evidence="1">6.3.2.7</ecNumber>
    </submittedName>
</protein>
<gene>
    <name evidence="1" type="primary">murE_3</name>
    <name evidence="1" type="ORF">NCTC12195_01810</name>
</gene>
<proteinExistence type="predicted"/>
<dbReference type="EC" id="6.3.2.7" evidence="1"/>
<dbReference type="InterPro" id="IPR036565">
    <property type="entry name" value="Mur-like_cat_sf"/>
</dbReference>
<dbReference type="Proteomes" id="UP000255277">
    <property type="component" value="Unassembled WGS sequence"/>
</dbReference>
<keyword evidence="1" id="KW-0436">Ligase</keyword>
<organism evidence="1 2">
    <name type="scientific">Staphylococcus gallinarum</name>
    <dbReference type="NCBI Taxonomy" id="1293"/>
    <lineage>
        <taxon>Bacteria</taxon>
        <taxon>Bacillati</taxon>
        <taxon>Bacillota</taxon>
        <taxon>Bacilli</taxon>
        <taxon>Bacillales</taxon>
        <taxon>Staphylococcaceae</taxon>
        <taxon>Staphylococcus</taxon>
    </lineage>
</organism>
<dbReference type="EMBL" id="UHDK01000001">
    <property type="protein sequence ID" value="SUM32367.1"/>
    <property type="molecule type" value="Genomic_DNA"/>
</dbReference>